<dbReference type="RefSeq" id="WP_235292541.1">
    <property type="nucleotide sequence ID" value="NZ_BSOH01000001.1"/>
</dbReference>
<evidence type="ECO:0000256" key="1">
    <source>
        <dbReference type="SAM" id="MobiDB-lite"/>
    </source>
</evidence>
<feature type="region of interest" description="Disordered" evidence="1">
    <location>
        <begin position="320"/>
        <end position="343"/>
    </location>
</feature>
<dbReference type="NCBIfam" id="TIGR04131">
    <property type="entry name" value="Bac_Flav_CTERM"/>
    <property type="match status" value="1"/>
</dbReference>
<name>A0AA37WC09_9BACT</name>
<dbReference type="Proteomes" id="UP001156666">
    <property type="component" value="Unassembled WGS sequence"/>
</dbReference>
<evidence type="ECO:0000313" key="2">
    <source>
        <dbReference type="EMBL" id="GLR15643.1"/>
    </source>
</evidence>
<sequence length="1394" mass="148888">MRNGTQGRLLFVLLFLIGFGYVSGQTTIFSETFNEPLNSTSGTDQFGTGWNATCAGCLSSGGRYSVQGGVLEQNNSEGPAIFSTNSINISNCNTLTVRMNYVGQPYAGSGNFESPDECDFGMPCAGDTDNPLAGDCAPCWDFFLVELVYNGGVRETVRLIGNGDNPTTALIDYTSSCVGNKNSVSLEIKSQTWASAETNTTDNIMIICNDPTTGQQPVTSTVVYCDGETVDMSISPVGGATSYQWYDNNDNPISGANSTNLSFTANDALGSPQNISYIASLSNGCKVSGDLNIIVNPSPTATLPGSISVCQGDNISIPETGGNSSWSWSGPGPGNPGNNSTWNINNAQPSASGSYIVTVTDAGCSSTAFTNVTVNPGGAYTISTMLPLCENDGSRMLNTVQDGNPGNWSGSGVSSNSFDPSSVGPGTYSITFTPTSAGCLSPQAMDVTVNNSPNSSVPTSPLESCGLGMASFDLTNLNNEVNGGSGETVIWYEQANQVDEILDPTNYTAVSSTVYAVVSDGICFSDEQQLDLLVTDGPDIMMSPTIDGCESVTVNAITILNESGNQAYYDMPGGMGTQYLPGHVFTEDITIYAYDENGACTDEQEIVITVGKLSEAGPDVAIDTCIAGVIDLQSLVDPSADSGKFSDIMGNPVPDFIDPDTLTVNGLNLTYTTISSGVCSPDEAKYTIGLFAGNDAGDNASTTICTNETIDINTLTTDNGASGFFIFTDGTTNPQTTFMMAPGDPPFQLEFYYIVDVLGSCDPDSALIIVEGLEAKSTLIDGMVCPDFETEVFGVMYYSGNTSGMEMGMSSTGCDSIVNIDLTFRPENRFNISDVLCIGNDITVNGVVYNETNPIGEEFIIGGDQFGCDSIIEIDLTFDSEVTTLIDFSLCEGQDTIINGKLYNQADATGSANFVSSTGCDSIVNVDLSFAQSSEFLISETICIEDSLVIENEVFNHLRKSGMFLSESLNAAGCDSFIMVELIIDDSFLKIFDNELCSDESININNITYNAANPFGFDTISNAGACDSVYVITLNFLPADTSYIEGSFCNDTSFIVNGATYDRNNSQGMEVVSGGAASGCNEYIFIDLEFIDGLEVTLEEELCLDDSIVVNDVVYNAANPTGQEMLLSSNGCDSLVNINLTFQGMDVAIISSLPDCDYASLGELEIDINEGAEFLMDILLNGVSVLEEYQANTRLLNLQPGDYTVEFVDIRGCSQEKYFTIYNVSISTLSVDATIVNDSYYQISTNFTGQIESIRWTPSSGLSCVDCENPEAMPDEETTYVVEIADENGCTFQDSVTLQFILNSVLYQPNIFSPNDDGVNDIFFIDSDQAFEFSSFTIFDRWGNMMFKEQNGVTGDASVGWDGYQNLQGVYIYVMIVEFPDGPETITGEFSLVR</sequence>
<dbReference type="Pfam" id="PF13585">
    <property type="entry name" value="CHU_C"/>
    <property type="match status" value="1"/>
</dbReference>
<comment type="caution">
    <text evidence="2">The sequence shown here is derived from an EMBL/GenBank/DDBJ whole genome shotgun (WGS) entry which is preliminary data.</text>
</comment>
<keyword evidence="3" id="KW-1185">Reference proteome</keyword>
<dbReference type="Gene3D" id="2.60.40.10">
    <property type="entry name" value="Immunoglobulins"/>
    <property type="match status" value="1"/>
</dbReference>
<gene>
    <name evidence="2" type="ORF">GCM10007940_02580</name>
</gene>
<organism evidence="2 3">
    <name type="scientific">Portibacter lacus</name>
    <dbReference type="NCBI Taxonomy" id="1099794"/>
    <lineage>
        <taxon>Bacteria</taxon>
        <taxon>Pseudomonadati</taxon>
        <taxon>Bacteroidota</taxon>
        <taxon>Saprospiria</taxon>
        <taxon>Saprospirales</taxon>
        <taxon>Haliscomenobacteraceae</taxon>
        <taxon>Portibacter</taxon>
    </lineage>
</organism>
<accession>A0AA37WC09</accession>
<evidence type="ECO:0000313" key="3">
    <source>
        <dbReference type="Proteomes" id="UP001156666"/>
    </source>
</evidence>
<reference evidence="2" key="1">
    <citation type="journal article" date="2014" name="Int. J. Syst. Evol. Microbiol.">
        <title>Complete genome sequence of Corynebacterium casei LMG S-19264T (=DSM 44701T), isolated from a smear-ripened cheese.</title>
        <authorList>
            <consortium name="US DOE Joint Genome Institute (JGI-PGF)"/>
            <person name="Walter F."/>
            <person name="Albersmeier A."/>
            <person name="Kalinowski J."/>
            <person name="Ruckert C."/>
        </authorList>
    </citation>
    <scope>NUCLEOTIDE SEQUENCE</scope>
    <source>
        <strain evidence="2">NBRC 108769</strain>
    </source>
</reference>
<dbReference type="InterPro" id="IPR026341">
    <property type="entry name" value="T9SS_type_B"/>
</dbReference>
<proteinExistence type="predicted"/>
<dbReference type="EMBL" id="BSOH01000001">
    <property type="protein sequence ID" value="GLR15643.1"/>
    <property type="molecule type" value="Genomic_DNA"/>
</dbReference>
<dbReference type="InterPro" id="IPR013783">
    <property type="entry name" value="Ig-like_fold"/>
</dbReference>
<reference evidence="2" key="2">
    <citation type="submission" date="2023-01" db="EMBL/GenBank/DDBJ databases">
        <title>Draft genome sequence of Portibacter lacus strain NBRC 108769.</title>
        <authorList>
            <person name="Sun Q."/>
            <person name="Mori K."/>
        </authorList>
    </citation>
    <scope>NUCLEOTIDE SEQUENCE</scope>
    <source>
        <strain evidence="2">NBRC 108769</strain>
    </source>
</reference>
<protein>
    <recommendedName>
        <fullName evidence="4">Gliding motility-associated C-terminal domain-containing protein</fullName>
    </recommendedName>
</protein>
<evidence type="ECO:0008006" key="4">
    <source>
        <dbReference type="Google" id="ProtNLM"/>
    </source>
</evidence>